<dbReference type="Pfam" id="PF01920">
    <property type="entry name" value="Prefoldin_2"/>
    <property type="match status" value="1"/>
</dbReference>
<organism evidence="3 4">
    <name type="scientific">Kipferlia bialata</name>
    <dbReference type="NCBI Taxonomy" id="797122"/>
    <lineage>
        <taxon>Eukaryota</taxon>
        <taxon>Metamonada</taxon>
        <taxon>Carpediemonas-like organisms</taxon>
        <taxon>Kipferlia</taxon>
    </lineage>
</organism>
<dbReference type="Proteomes" id="UP000265618">
    <property type="component" value="Unassembled WGS sequence"/>
</dbReference>
<protein>
    <submittedName>
        <fullName evidence="3">Prefoldin beta-like protein</fullName>
    </submittedName>
</protein>
<dbReference type="InterPro" id="IPR009053">
    <property type="entry name" value="Prefoldin"/>
</dbReference>
<dbReference type="PANTHER" id="PTHR20903:SF0">
    <property type="entry name" value="PREFOLDIN SUBUNIT 1"/>
    <property type="match status" value="1"/>
</dbReference>
<evidence type="ECO:0000256" key="2">
    <source>
        <dbReference type="ARBA" id="ARBA00023186"/>
    </source>
</evidence>
<evidence type="ECO:0000313" key="3">
    <source>
        <dbReference type="EMBL" id="GCA62360.1"/>
    </source>
</evidence>
<reference evidence="3 4" key="1">
    <citation type="journal article" date="2018" name="PLoS ONE">
        <title>The draft genome of Kipferlia bialata reveals reductive genome evolution in fornicate parasites.</title>
        <authorList>
            <person name="Tanifuji G."/>
            <person name="Takabayashi S."/>
            <person name="Kume K."/>
            <person name="Takagi M."/>
            <person name="Nakayama T."/>
            <person name="Kamikawa R."/>
            <person name="Inagaki Y."/>
            <person name="Hashimoto T."/>
        </authorList>
    </citation>
    <scope>NUCLEOTIDE SEQUENCE [LARGE SCALE GENOMIC DNA]</scope>
    <source>
        <strain evidence="3">NY0173</strain>
    </source>
</reference>
<comment type="similarity">
    <text evidence="1">Belongs to the prefoldin subunit beta family.</text>
</comment>
<dbReference type="GO" id="GO:0016272">
    <property type="term" value="C:prefoldin complex"/>
    <property type="evidence" value="ECO:0007669"/>
    <property type="project" value="InterPro"/>
</dbReference>
<proteinExistence type="inferred from homology"/>
<dbReference type="Gene3D" id="1.10.287.370">
    <property type="match status" value="1"/>
</dbReference>
<gene>
    <name evidence="3" type="ORF">KIPB_003009</name>
</gene>
<dbReference type="GO" id="GO:0051082">
    <property type="term" value="F:unfolded protein binding"/>
    <property type="evidence" value="ECO:0007669"/>
    <property type="project" value="InterPro"/>
</dbReference>
<comment type="caution">
    <text evidence="3">The sequence shown here is derived from an EMBL/GenBank/DDBJ whole genome shotgun (WGS) entry which is preliminary data.</text>
</comment>
<name>A0A391NMS6_9EUKA</name>
<dbReference type="GO" id="GO:0044183">
    <property type="term" value="F:protein folding chaperone"/>
    <property type="evidence" value="ECO:0007669"/>
    <property type="project" value="TreeGrafter"/>
</dbReference>
<accession>A0A391NMS6</accession>
<dbReference type="AlphaFoldDB" id="A0A391NMS6"/>
<evidence type="ECO:0000256" key="1">
    <source>
        <dbReference type="ARBA" id="ARBA00008045"/>
    </source>
</evidence>
<keyword evidence="4" id="KW-1185">Reference proteome</keyword>
<dbReference type="SUPFAM" id="SSF46579">
    <property type="entry name" value="Prefoldin"/>
    <property type="match status" value="1"/>
</dbReference>
<dbReference type="PANTHER" id="PTHR20903">
    <property type="entry name" value="PREFOLDIN SUBUNIT 1-RELATED"/>
    <property type="match status" value="1"/>
</dbReference>
<sequence length="137" mass="15344">MSDEERQSEVVQELLAAQKSVEEYKSQLAMVSNRLSEGIRESRRAELTLGSLADVGDAETFISVGKAYYGKAKPDVEQVLTDRVNRLQKERKKLVGTKQYVELQLQSAEKRLTDIIDIVQRARATEMAGAAELEAQD</sequence>
<dbReference type="EMBL" id="BDIP01000543">
    <property type="protein sequence ID" value="GCA62360.1"/>
    <property type="molecule type" value="Genomic_DNA"/>
</dbReference>
<keyword evidence="2" id="KW-0143">Chaperone</keyword>
<evidence type="ECO:0000313" key="4">
    <source>
        <dbReference type="Proteomes" id="UP000265618"/>
    </source>
</evidence>
<dbReference type="GO" id="GO:0005737">
    <property type="term" value="C:cytoplasm"/>
    <property type="evidence" value="ECO:0007669"/>
    <property type="project" value="TreeGrafter"/>
</dbReference>
<dbReference type="InterPro" id="IPR002777">
    <property type="entry name" value="PFD_beta-like"/>
</dbReference>